<dbReference type="PROSITE" id="PS51310">
    <property type="entry name" value="VPS28_C"/>
    <property type="match status" value="1"/>
</dbReference>
<dbReference type="PRINTS" id="PR00743">
    <property type="entry name" value="GLHYDRLASE36"/>
</dbReference>
<dbReference type="InterPro" id="IPR037206">
    <property type="entry name" value="VPS28_C_sf"/>
</dbReference>
<dbReference type="GO" id="GO:0004557">
    <property type="term" value="F:alpha-galactosidase activity"/>
    <property type="evidence" value="ECO:0007669"/>
    <property type="project" value="UniProtKB-EC"/>
</dbReference>
<dbReference type="Gene3D" id="2.60.40.1180">
    <property type="entry name" value="Golgi alpha-mannosidase II"/>
    <property type="match status" value="1"/>
</dbReference>
<evidence type="ECO:0000256" key="8">
    <source>
        <dbReference type="ARBA" id="ARBA00023295"/>
    </source>
</evidence>
<accession>C5M059</accession>
<keyword evidence="4 9" id="KW-0813">Transport</keyword>
<dbReference type="FunFam" id="3.20.20.70:FF:000118">
    <property type="entry name" value="Alpha-galactosidase"/>
    <property type="match status" value="1"/>
</dbReference>
<dbReference type="GeneID" id="9036837"/>
<keyword evidence="5" id="KW-0967">Endosome</keyword>
<dbReference type="InterPro" id="IPR031704">
    <property type="entry name" value="Glyco_hydro_36_N"/>
</dbReference>
<feature type="domain" description="VPS28 C-terminal" evidence="11">
    <location>
        <begin position="119"/>
        <end position="215"/>
    </location>
</feature>
<dbReference type="Gene3D" id="1.20.1440.200">
    <property type="match status" value="1"/>
</dbReference>
<dbReference type="CDD" id="cd14791">
    <property type="entry name" value="GH36"/>
    <property type="match status" value="1"/>
</dbReference>
<evidence type="ECO:0000256" key="10">
    <source>
        <dbReference type="SAM" id="MobiDB-lite"/>
    </source>
</evidence>
<dbReference type="SUPFAM" id="SSF140427">
    <property type="entry name" value="VPS28 C-terminal domain-like"/>
    <property type="match status" value="1"/>
</dbReference>
<evidence type="ECO:0000259" key="11">
    <source>
        <dbReference type="PROSITE" id="PS51310"/>
    </source>
</evidence>
<dbReference type="InterPro" id="IPR017853">
    <property type="entry name" value="GH"/>
</dbReference>
<dbReference type="GO" id="GO:0043328">
    <property type="term" value="P:protein transport to vacuole involved in ubiquitin-dependent protein catabolic process via the multivesicular body sorting pathway"/>
    <property type="evidence" value="ECO:0007669"/>
    <property type="project" value="TreeGrafter"/>
</dbReference>
<evidence type="ECO:0000313" key="13">
    <source>
        <dbReference type="Proteomes" id="UP000007800"/>
    </source>
</evidence>
<dbReference type="EMBL" id="GG687015">
    <property type="protein sequence ID" value="EEQ97637.1"/>
    <property type="molecule type" value="Genomic_DNA"/>
</dbReference>
<keyword evidence="6" id="KW-0378">Hydrolase</keyword>
<dbReference type="Gene3D" id="3.20.20.70">
    <property type="entry name" value="Aldolase class I"/>
    <property type="match status" value="1"/>
</dbReference>
<dbReference type="InterPro" id="IPR037202">
    <property type="entry name" value="ESCRT_assembly_dom"/>
</dbReference>
<dbReference type="GO" id="GO:0000813">
    <property type="term" value="C:ESCRT I complex"/>
    <property type="evidence" value="ECO:0007669"/>
    <property type="project" value="InterPro"/>
</dbReference>
<feature type="region of interest" description="Disordered" evidence="10">
    <location>
        <begin position="371"/>
        <end position="405"/>
    </location>
</feature>
<evidence type="ECO:0000313" key="12">
    <source>
        <dbReference type="EMBL" id="EEQ97637.1"/>
    </source>
</evidence>
<comment type="similarity">
    <text evidence="9">Belongs to the VPS28 family.</text>
</comment>
<gene>
    <name evidence="12" type="ORF">Pmar_PMAR007487</name>
</gene>
<dbReference type="InterPro" id="IPR031705">
    <property type="entry name" value="Glyco_hydro_36_C"/>
</dbReference>
<proteinExistence type="inferred from homology"/>
<keyword evidence="13" id="KW-1185">Reference proteome</keyword>
<keyword evidence="8" id="KW-0326">Glycosidase</keyword>
<dbReference type="Pfam" id="PF16875">
    <property type="entry name" value="Glyco_hydro_36N"/>
    <property type="match status" value="1"/>
</dbReference>
<dbReference type="AlphaFoldDB" id="C5M059"/>
<evidence type="ECO:0000256" key="4">
    <source>
        <dbReference type="ARBA" id="ARBA00022448"/>
    </source>
</evidence>
<reference evidence="12 13" key="1">
    <citation type="submission" date="2008-07" db="EMBL/GenBank/DDBJ databases">
        <authorList>
            <person name="El-Sayed N."/>
            <person name="Caler E."/>
            <person name="Inman J."/>
            <person name="Amedeo P."/>
            <person name="Hass B."/>
            <person name="Wortman J."/>
        </authorList>
    </citation>
    <scope>NUCLEOTIDE SEQUENCE [LARGE SCALE GENOMIC DNA]</scope>
    <source>
        <strain evidence="13">ATCC 50983 / TXsc</strain>
    </source>
</reference>
<dbReference type="OMA" id="NWAKERH"/>
<feature type="region of interest" description="Disordered" evidence="10">
    <location>
        <begin position="321"/>
        <end position="357"/>
    </location>
</feature>
<evidence type="ECO:0000256" key="3">
    <source>
        <dbReference type="ARBA" id="ARBA00012755"/>
    </source>
</evidence>
<dbReference type="PANTHER" id="PTHR12937:SF0">
    <property type="entry name" value="VACUOLAR PROTEIN SORTING-ASSOCIATED PROTEIN 28 HOMOLOG"/>
    <property type="match status" value="1"/>
</dbReference>
<dbReference type="Pfam" id="PF16874">
    <property type="entry name" value="Glyco_hydro_36C"/>
    <property type="match status" value="1"/>
</dbReference>
<dbReference type="InterPro" id="IPR002252">
    <property type="entry name" value="Glyco_hydro_36"/>
</dbReference>
<dbReference type="GO" id="GO:0044877">
    <property type="term" value="F:protein-containing complex binding"/>
    <property type="evidence" value="ECO:0007669"/>
    <property type="project" value="TreeGrafter"/>
</dbReference>
<sequence>MSSDGPDSEPSLCKVSLTNAERREVDAKGNLFSIIKAVDAVEKAFATGLIGDDSYEKQYQLLLTQYKVITTALTQGASPFDVEKFIKDNHMQVHYARVRLLGTQLPATKMYHSGEKGSPDTVHILDAGQNFVTLVDCLKMEMVSVDDLLPIVRELCGSLASISSLPVDFDAKVNIQKWLTKLNSMRATDKLSEEDARQFSLELDGDYAAFHKAVRDIRYSFRITNTGQLEHLYWGPNIPPEDDLTFLSLNSLTMASPFDPTGQAEPVGIRELTSDTGKKLKIDDLSERWKTYTREAKSGVGEDVRRENAFWRRWRMAQLGRGDHSKADDDENNTIDSEPCDERAPLEYGTDDKPRVHQHARRQRGFTAGVPPLERLKSFGPGRRPSMYAESPTRSEDEAGSTHVTQQIMGKNSLMLEYSDYGTGDYRLPSFKVRYNAESALGHSDISPLEYRDHIIVRGKPSIVGVQDASLPQVRCENQMDAVTLELNLEDRVSGLIVTLYYSVFPEWDVLVRRAKMTNPRSAASPVGIDRFVSVTTDFEAGNYYFTHFGGSWGREGQRMSQELLAGAMTIGSTRGVSSHMHNPMGIISKGPYNEDAGYHWGFIFMYSGSFLIECEINETNRLRVNVGFNPMTFKWKLFPGESLSTPESLIIFSSSGATSLTHKCHRILQDRIIPPRWRYTRPPVVCNTWESMYFNITDDRVMQLARHAAAVGAEMVVIDDGWFTNRNDDTRGLGDWEVDKEKLPLGIPHLCNAINQLGLGFGLWIEPEMASPGCHLLQKYNDCTLQAKNRPMTMRRHQFLLDFSQERVRRYVLKKLRSILSSCNIAYVKWDMNRHLTEAQSALLSDDRPQGETMHRHMLGVYQVLDSITSEFPLVRFETCAGGGGRFDAGMLYFGPQIWASDNTDACCRARIQSGLSVGYPMITMGSHITATPNHQTGRILPGNVRGVMSMLGAMGVELNLMKADVELLAEIRALIHVYKTTLDFGLLRGNFYRLWDPFDSHSTQVYGAEVTAWMQVSEDRSRAVVMACLLHLKEVGKIIPRLQLKGLSEDTLYDIIDLAPSSYVRNPQTLQVVCNPVPVSKFSGLQLRGVTLMKAGLPLQFLFDGDCSLFEIRSAALGPRPGPAGSTDFSSLTGARSQAALHQHY</sequence>
<evidence type="ECO:0000256" key="7">
    <source>
        <dbReference type="ARBA" id="ARBA00022927"/>
    </source>
</evidence>
<evidence type="ECO:0000256" key="6">
    <source>
        <dbReference type="ARBA" id="ARBA00022801"/>
    </source>
</evidence>
<dbReference type="RefSeq" id="XP_002764920.1">
    <property type="nucleotide sequence ID" value="XM_002764874.1"/>
</dbReference>
<dbReference type="InParanoid" id="C5M059"/>
<comment type="catalytic activity">
    <reaction evidence="1">
        <text>Hydrolysis of terminal, non-reducing alpha-D-galactose residues in alpha-D-galactosides, including galactose oligosaccharides, galactomannans and galactolipids.</text>
        <dbReference type="EC" id="3.2.1.22"/>
    </reaction>
</comment>
<evidence type="ECO:0000256" key="2">
    <source>
        <dbReference type="ARBA" id="ARBA00004177"/>
    </source>
</evidence>
<feature type="compositionally biased region" description="Basic and acidic residues" evidence="10">
    <location>
        <begin position="340"/>
        <end position="355"/>
    </location>
</feature>
<organism evidence="13">
    <name type="scientific">Perkinsus marinus (strain ATCC 50983 / TXsc)</name>
    <dbReference type="NCBI Taxonomy" id="423536"/>
    <lineage>
        <taxon>Eukaryota</taxon>
        <taxon>Sar</taxon>
        <taxon>Alveolata</taxon>
        <taxon>Perkinsozoa</taxon>
        <taxon>Perkinsea</taxon>
        <taxon>Perkinsida</taxon>
        <taxon>Perkinsidae</taxon>
        <taxon>Perkinsus</taxon>
    </lineage>
</organism>
<name>C5M059_PERM5</name>
<dbReference type="InterPro" id="IPR007143">
    <property type="entry name" value="Vps28"/>
</dbReference>
<evidence type="ECO:0000256" key="9">
    <source>
        <dbReference type="PROSITE-ProRule" id="PRU00642"/>
    </source>
</evidence>
<dbReference type="Gene3D" id="2.70.98.60">
    <property type="entry name" value="alpha-galactosidase from lactobacil brevis"/>
    <property type="match status" value="1"/>
</dbReference>
<comment type="subcellular location">
    <subcellularLocation>
        <location evidence="2">Endosome</location>
    </subcellularLocation>
</comment>
<evidence type="ECO:0000256" key="1">
    <source>
        <dbReference type="ARBA" id="ARBA00001255"/>
    </source>
</evidence>
<dbReference type="Proteomes" id="UP000007800">
    <property type="component" value="Unassembled WGS sequence"/>
</dbReference>
<dbReference type="SUPFAM" id="SSF140111">
    <property type="entry name" value="Endosomal sorting complex assembly domain"/>
    <property type="match status" value="1"/>
</dbReference>
<dbReference type="InterPro" id="IPR013780">
    <property type="entry name" value="Glyco_hydro_b"/>
</dbReference>
<dbReference type="OrthoDB" id="5795902at2759"/>
<dbReference type="InterPro" id="IPR013785">
    <property type="entry name" value="Aldolase_TIM"/>
</dbReference>
<dbReference type="EC" id="3.2.1.22" evidence="3"/>
<dbReference type="Pfam" id="PF03997">
    <property type="entry name" value="VPS28"/>
    <property type="match status" value="1"/>
</dbReference>
<dbReference type="Gene3D" id="1.20.120.1130">
    <property type="match status" value="1"/>
</dbReference>
<dbReference type="GO" id="GO:0016052">
    <property type="term" value="P:carbohydrate catabolic process"/>
    <property type="evidence" value="ECO:0007669"/>
    <property type="project" value="InterPro"/>
</dbReference>
<dbReference type="Pfam" id="PF02065">
    <property type="entry name" value="Melibiase"/>
    <property type="match status" value="1"/>
</dbReference>
<dbReference type="SUPFAM" id="SSF51445">
    <property type="entry name" value="(Trans)glycosidases"/>
    <property type="match status" value="1"/>
</dbReference>
<evidence type="ECO:0000256" key="5">
    <source>
        <dbReference type="ARBA" id="ARBA00022753"/>
    </source>
</evidence>
<protein>
    <recommendedName>
        <fullName evidence="3">alpha-galactosidase</fullName>
        <ecNumber evidence="3">3.2.1.22</ecNumber>
    </recommendedName>
</protein>
<dbReference type="InterPro" id="IPR017899">
    <property type="entry name" value="VPS28_C"/>
</dbReference>
<dbReference type="InterPro" id="IPR038358">
    <property type="entry name" value="VPS28_N_sf"/>
</dbReference>
<dbReference type="PANTHER" id="PTHR12937">
    <property type="entry name" value="VACUOLAR PROTEIN SORTING 28, ISOFORM 2 VPS28"/>
    <property type="match status" value="1"/>
</dbReference>
<dbReference type="InterPro" id="IPR038417">
    <property type="entry name" value="Alpga-gal_N_sf"/>
</dbReference>
<keyword evidence="7 9" id="KW-0653">Protein transport</keyword>